<gene>
    <name evidence="2" type="ORF">B0T20DRAFT_490499</name>
</gene>
<evidence type="ECO:0000313" key="3">
    <source>
        <dbReference type="Proteomes" id="UP001281003"/>
    </source>
</evidence>
<sequence length="415" mass="47273">MADAKESWPPPGTRENGDCDNHNSNAPARLPDHNMEMNSTPAAPRLNPFDDWNYRVEDNDRQAGETGDGSRDKSDSGNHNSDNHKADNPQSNDPEHQRLEPDNDESNNDEIDYEDLWFDPDLFSQVHSHSGHYVSVSVNGEPVERWIIPLGRDDAGCEIRAGNNIIRLRFRCLDDENTSRLFTFWDDIAKLHLRAIKSPEYERTSSAGISGREHTLPKDTGTNNEIHYDTLADNTMPGSWDSQSPTEDCVTEHPTEIPDGMSTTDTESDDDDTLIEGPDEQDAPDVFKHRVFAPIELPPLLRDLDPTQYHAWKELSECILEAFLMLAIRVVCILPRIYICLVTLLILADWLGSGEARQLLGKLTPLLRLKWTLSREGRATEQEYAVTCERLTAEYHEQLEQLRLQREARWMAWMG</sequence>
<feature type="region of interest" description="Disordered" evidence="1">
    <location>
        <begin position="204"/>
        <end position="223"/>
    </location>
</feature>
<feature type="compositionally biased region" description="Basic and acidic residues" evidence="1">
    <location>
        <begin position="52"/>
        <end position="101"/>
    </location>
</feature>
<organism evidence="2 3">
    <name type="scientific">Sordaria brevicollis</name>
    <dbReference type="NCBI Taxonomy" id="83679"/>
    <lineage>
        <taxon>Eukaryota</taxon>
        <taxon>Fungi</taxon>
        <taxon>Dikarya</taxon>
        <taxon>Ascomycota</taxon>
        <taxon>Pezizomycotina</taxon>
        <taxon>Sordariomycetes</taxon>
        <taxon>Sordariomycetidae</taxon>
        <taxon>Sordariales</taxon>
        <taxon>Sordariaceae</taxon>
        <taxon>Sordaria</taxon>
    </lineage>
</organism>
<name>A0AAE0U2I3_SORBR</name>
<dbReference type="Proteomes" id="UP001281003">
    <property type="component" value="Unassembled WGS sequence"/>
</dbReference>
<reference evidence="2" key="1">
    <citation type="journal article" date="2023" name="Mol. Phylogenet. Evol.">
        <title>Genome-scale phylogeny and comparative genomics of the fungal order Sordariales.</title>
        <authorList>
            <person name="Hensen N."/>
            <person name="Bonometti L."/>
            <person name="Westerberg I."/>
            <person name="Brannstrom I.O."/>
            <person name="Guillou S."/>
            <person name="Cros-Aarteil S."/>
            <person name="Calhoun S."/>
            <person name="Haridas S."/>
            <person name="Kuo A."/>
            <person name="Mondo S."/>
            <person name="Pangilinan J."/>
            <person name="Riley R."/>
            <person name="LaButti K."/>
            <person name="Andreopoulos B."/>
            <person name="Lipzen A."/>
            <person name="Chen C."/>
            <person name="Yan M."/>
            <person name="Daum C."/>
            <person name="Ng V."/>
            <person name="Clum A."/>
            <person name="Steindorff A."/>
            <person name="Ohm R.A."/>
            <person name="Martin F."/>
            <person name="Silar P."/>
            <person name="Natvig D.O."/>
            <person name="Lalanne C."/>
            <person name="Gautier V."/>
            <person name="Ament-Velasquez S.L."/>
            <person name="Kruys A."/>
            <person name="Hutchinson M.I."/>
            <person name="Powell A.J."/>
            <person name="Barry K."/>
            <person name="Miller A.N."/>
            <person name="Grigoriev I.V."/>
            <person name="Debuchy R."/>
            <person name="Gladieux P."/>
            <person name="Hiltunen Thoren M."/>
            <person name="Johannesson H."/>
        </authorList>
    </citation>
    <scope>NUCLEOTIDE SEQUENCE</scope>
    <source>
        <strain evidence="2">FGSC 1904</strain>
    </source>
</reference>
<reference evidence="2" key="2">
    <citation type="submission" date="2023-07" db="EMBL/GenBank/DDBJ databases">
        <authorList>
            <consortium name="Lawrence Berkeley National Laboratory"/>
            <person name="Haridas S."/>
            <person name="Hensen N."/>
            <person name="Bonometti L."/>
            <person name="Westerberg I."/>
            <person name="Brannstrom I.O."/>
            <person name="Guillou S."/>
            <person name="Cros-Aarteil S."/>
            <person name="Calhoun S."/>
            <person name="Kuo A."/>
            <person name="Mondo S."/>
            <person name="Pangilinan J."/>
            <person name="Riley R."/>
            <person name="LaButti K."/>
            <person name="Andreopoulos B."/>
            <person name="Lipzen A."/>
            <person name="Chen C."/>
            <person name="Yanf M."/>
            <person name="Daum C."/>
            <person name="Ng V."/>
            <person name="Clum A."/>
            <person name="Steindorff A."/>
            <person name="Ohm R."/>
            <person name="Martin F."/>
            <person name="Silar P."/>
            <person name="Natvig D."/>
            <person name="Lalanne C."/>
            <person name="Gautier V."/>
            <person name="Ament-velasquez S.L."/>
            <person name="Kruys A."/>
            <person name="Hutchinson M.I."/>
            <person name="Powell A.J."/>
            <person name="Barry K."/>
            <person name="Miller A.N."/>
            <person name="Grigoriev I.V."/>
            <person name="Debuchy R."/>
            <person name="Gladieux P."/>
            <person name="Thoren M.H."/>
            <person name="Johannesson H."/>
        </authorList>
    </citation>
    <scope>NUCLEOTIDE SEQUENCE</scope>
    <source>
        <strain evidence="2">FGSC 1904</strain>
    </source>
</reference>
<feature type="region of interest" description="Disordered" evidence="1">
    <location>
        <begin position="237"/>
        <end position="281"/>
    </location>
</feature>
<protein>
    <submittedName>
        <fullName evidence="2">Uncharacterized protein</fullName>
    </submittedName>
</protein>
<proteinExistence type="predicted"/>
<keyword evidence="3" id="KW-1185">Reference proteome</keyword>
<feature type="compositionally biased region" description="Polar residues" evidence="1">
    <location>
        <begin position="237"/>
        <end position="246"/>
    </location>
</feature>
<accession>A0AAE0U2I3</accession>
<evidence type="ECO:0000313" key="2">
    <source>
        <dbReference type="EMBL" id="KAK3388507.1"/>
    </source>
</evidence>
<dbReference type="AlphaFoldDB" id="A0AAE0U2I3"/>
<comment type="caution">
    <text evidence="2">The sequence shown here is derived from an EMBL/GenBank/DDBJ whole genome shotgun (WGS) entry which is preliminary data.</text>
</comment>
<dbReference type="EMBL" id="JAUTDP010000015">
    <property type="protein sequence ID" value="KAK3388507.1"/>
    <property type="molecule type" value="Genomic_DNA"/>
</dbReference>
<evidence type="ECO:0000256" key="1">
    <source>
        <dbReference type="SAM" id="MobiDB-lite"/>
    </source>
</evidence>
<feature type="region of interest" description="Disordered" evidence="1">
    <location>
        <begin position="1"/>
        <end position="110"/>
    </location>
</feature>
<feature type="compositionally biased region" description="Acidic residues" evidence="1">
    <location>
        <begin position="266"/>
        <end position="281"/>
    </location>
</feature>